<dbReference type="EMBL" id="CP013118">
    <property type="protein sequence ID" value="ALO14348.1"/>
    <property type="molecule type" value="Genomic_DNA"/>
</dbReference>
<dbReference type="STRING" id="1307839.L21SP5_00676"/>
<dbReference type="PATRIC" id="fig|1307839.3.peg.721"/>
<reference evidence="2 3" key="1">
    <citation type="submission" date="2015-11" db="EMBL/GenBank/DDBJ databases">
        <title>Description and complete genome sequence of a novel strain predominating in hypersaline microbial mats and representing a new family of the Bacteriodetes phylum.</title>
        <authorList>
            <person name="Spring S."/>
            <person name="Bunk B."/>
            <person name="Sproer C."/>
            <person name="Klenk H.-P."/>
        </authorList>
    </citation>
    <scope>NUCLEOTIDE SEQUENCE [LARGE SCALE GENOMIC DNA]</scope>
    <source>
        <strain evidence="2 3">L21-Spi-D4</strain>
    </source>
</reference>
<feature type="domain" description="Adaptor protein ClpS core" evidence="1">
    <location>
        <begin position="23"/>
        <end position="84"/>
    </location>
</feature>
<dbReference type="SUPFAM" id="SSF54736">
    <property type="entry name" value="ClpS-like"/>
    <property type="match status" value="1"/>
</dbReference>
<dbReference type="InterPro" id="IPR014719">
    <property type="entry name" value="Ribosomal_bL12_C/ClpS-like"/>
</dbReference>
<evidence type="ECO:0000313" key="3">
    <source>
        <dbReference type="Proteomes" id="UP000064893"/>
    </source>
</evidence>
<keyword evidence="2" id="KW-0645">Protease</keyword>
<gene>
    <name evidence="2" type="ORF">L21SP5_00676</name>
</gene>
<dbReference type="GO" id="GO:0006508">
    <property type="term" value="P:proteolysis"/>
    <property type="evidence" value="ECO:0007669"/>
    <property type="project" value="UniProtKB-KW"/>
</dbReference>
<dbReference type="KEGG" id="blq:L21SP5_00676"/>
<dbReference type="RefSeq" id="WP_057951903.1">
    <property type="nucleotide sequence ID" value="NZ_CP013118.1"/>
</dbReference>
<keyword evidence="2" id="KW-0378">Hydrolase</keyword>
<dbReference type="InterPro" id="IPR003769">
    <property type="entry name" value="ClpS_core"/>
</dbReference>
<protein>
    <submittedName>
        <fullName evidence="2">ATP-dependent Clp protease adaptor</fullName>
    </submittedName>
</protein>
<dbReference type="Proteomes" id="UP000064893">
    <property type="component" value="Chromosome"/>
</dbReference>
<sequence>MTGSRINPEPKQTNVDKKVDKRVLLLYNDDVNTFDFVIKSLVEVCNHNNEQAEQCAYITHYKGKCDIKTGSMELLKPMKNILIDRGLSVTIE</sequence>
<dbReference type="GO" id="GO:0030163">
    <property type="term" value="P:protein catabolic process"/>
    <property type="evidence" value="ECO:0007669"/>
    <property type="project" value="InterPro"/>
</dbReference>
<dbReference type="GO" id="GO:0008233">
    <property type="term" value="F:peptidase activity"/>
    <property type="evidence" value="ECO:0007669"/>
    <property type="project" value="UniProtKB-KW"/>
</dbReference>
<keyword evidence="3" id="KW-1185">Reference proteome</keyword>
<organism evidence="2 3">
    <name type="scientific">Salinivirga cyanobacteriivorans</name>
    <dbReference type="NCBI Taxonomy" id="1307839"/>
    <lineage>
        <taxon>Bacteria</taxon>
        <taxon>Pseudomonadati</taxon>
        <taxon>Bacteroidota</taxon>
        <taxon>Bacteroidia</taxon>
        <taxon>Bacteroidales</taxon>
        <taxon>Salinivirgaceae</taxon>
        <taxon>Salinivirga</taxon>
    </lineage>
</organism>
<accession>A0A0S2HWV5</accession>
<proteinExistence type="predicted"/>
<dbReference type="AlphaFoldDB" id="A0A0S2HWV5"/>
<name>A0A0S2HWV5_9BACT</name>
<evidence type="ECO:0000313" key="2">
    <source>
        <dbReference type="EMBL" id="ALO14348.1"/>
    </source>
</evidence>
<dbReference type="Gene3D" id="3.30.1390.10">
    <property type="match status" value="1"/>
</dbReference>
<evidence type="ECO:0000259" key="1">
    <source>
        <dbReference type="Pfam" id="PF02617"/>
    </source>
</evidence>
<dbReference type="OrthoDB" id="598046at2"/>
<dbReference type="Pfam" id="PF02617">
    <property type="entry name" value="ClpS"/>
    <property type="match status" value="1"/>
</dbReference>